<feature type="non-terminal residue" evidence="1">
    <location>
        <position position="1"/>
    </location>
</feature>
<reference evidence="1" key="1">
    <citation type="submission" date="2021-06" db="EMBL/GenBank/DDBJ databases">
        <authorList>
            <person name="Kallberg Y."/>
            <person name="Tangrot J."/>
            <person name="Rosling A."/>
        </authorList>
    </citation>
    <scope>NUCLEOTIDE SEQUENCE</scope>
    <source>
        <strain evidence="1">AU212A</strain>
    </source>
</reference>
<evidence type="ECO:0000313" key="1">
    <source>
        <dbReference type="EMBL" id="CAG8676996.1"/>
    </source>
</evidence>
<gene>
    <name evidence="1" type="ORF">SCALOS_LOCUS9583</name>
</gene>
<keyword evidence="2" id="KW-1185">Reference proteome</keyword>
<feature type="non-terminal residue" evidence="1">
    <location>
        <position position="43"/>
    </location>
</feature>
<dbReference type="Proteomes" id="UP000789860">
    <property type="component" value="Unassembled WGS sequence"/>
</dbReference>
<protein>
    <submittedName>
        <fullName evidence="1">10752_t:CDS:1</fullName>
    </submittedName>
</protein>
<evidence type="ECO:0000313" key="2">
    <source>
        <dbReference type="Proteomes" id="UP000789860"/>
    </source>
</evidence>
<sequence length="43" mass="4749">TWHRGTGMPFGVPYGGMPQRQNSLLVKNIVQSGTGMPNKFMRA</sequence>
<name>A0ACA9NUQ2_9GLOM</name>
<accession>A0ACA9NUQ2</accession>
<organism evidence="1 2">
    <name type="scientific">Scutellospora calospora</name>
    <dbReference type="NCBI Taxonomy" id="85575"/>
    <lineage>
        <taxon>Eukaryota</taxon>
        <taxon>Fungi</taxon>
        <taxon>Fungi incertae sedis</taxon>
        <taxon>Mucoromycota</taxon>
        <taxon>Glomeromycotina</taxon>
        <taxon>Glomeromycetes</taxon>
        <taxon>Diversisporales</taxon>
        <taxon>Gigasporaceae</taxon>
        <taxon>Scutellospora</taxon>
    </lineage>
</organism>
<comment type="caution">
    <text evidence="1">The sequence shown here is derived from an EMBL/GenBank/DDBJ whole genome shotgun (WGS) entry which is preliminary data.</text>
</comment>
<proteinExistence type="predicted"/>
<dbReference type="EMBL" id="CAJVPM010030566">
    <property type="protein sequence ID" value="CAG8676996.1"/>
    <property type="molecule type" value="Genomic_DNA"/>
</dbReference>